<accession>A0A0A9ELA0</accession>
<name>A0A0A9ELA0_ARUDO</name>
<feature type="compositionally biased region" description="Basic and acidic residues" evidence="1">
    <location>
        <begin position="1"/>
        <end position="14"/>
    </location>
</feature>
<evidence type="ECO:0000313" key="2">
    <source>
        <dbReference type="EMBL" id="JAD99788.1"/>
    </source>
</evidence>
<proteinExistence type="predicted"/>
<sequence length="85" mass="9779">MEKNIPLKKLEKNKRGPKGRKANGSVRKAVTFAFVSWNGLTNRAIQVFRFKHVQKSLTQSQHKRRAKTELDHSAIVRVVICNQPQ</sequence>
<dbReference type="EMBL" id="GBRH01198107">
    <property type="protein sequence ID" value="JAD99788.1"/>
    <property type="molecule type" value="Transcribed_RNA"/>
</dbReference>
<organism evidence="2">
    <name type="scientific">Arundo donax</name>
    <name type="common">Giant reed</name>
    <name type="synonym">Donax arundinaceus</name>
    <dbReference type="NCBI Taxonomy" id="35708"/>
    <lineage>
        <taxon>Eukaryota</taxon>
        <taxon>Viridiplantae</taxon>
        <taxon>Streptophyta</taxon>
        <taxon>Embryophyta</taxon>
        <taxon>Tracheophyta</taxon>
        <taxon>Spermatophyta</taxon>
        <taxon>Magnoliopsida</taxon>
        <taxon>Liliopsida</taxon>
        <taxon>Poales</taxon>
        <taxon>Poaceae</taxon>
        <taxon>PACMAD clade</taxon>
        <taxon>Arundinoideae</taxon>
        <taxon>Arundineae</taxon>
        <taxon>Arundo</taxon>
    </lineage>
</organism>
<dbReference type="AlphaFoldDB" id="A0A0A9ELA0"/>
<feature type="region of interest" description="Disordered" evidence="1">
    <location>
        <begin position="1"/>
        <end position="23"/>
    </location>
</feature>
<reference evidence="2" key="2">
    <citation type="journal article" date="2015" name="Data Brief">
        <title>Shoot transcriptome of the giant reed, Arundo donax.</title>
        <authorList>
            <person name="Barrero R.A."/>
            <person name="Guerrero F.D."/>
            <person name="Moolhuijzen P."/>
            <person name="Goolsby J.A."/>
            <person name="Tidwell J."/>
            <person name="Bellgard S.E."/>
            <person name="Bellgard M.I."/>
        </authorList>
    </citation>
    <scope>NUCLEOTIDE SEQUENCE</scope>
    <source>
        <tissue evidence="2">Shoot tissue taken approximately 20 cm above the soil surface</tissue>
    </source>
</reference>
<protein>
    <submittedName>
        <fullName evidence="2">Uncharacterized protein</fullName>
    </submittedName>
</protein>
<reference evidence="2" key="1">
    <citation type="submission" date="2014-09" db="EMBL/GenBank/DDBJ databases">
        <authorList>
            <person name="Magalhaes I.L.F."/>
            <person name="Oliveira U."/>
            <person name="Santos F.R."/>
            <person name="Vidigal T.H.D.A."/>
            <person name="Brescovit A.D."/>
            <person name="Santos A.J."/>
        </authorList>
    </citation>
    <scope>NUCLEOTIDE SEQUENCE</scope>
    <source>
        <tissue evidence="2">Shoot tissue taken approximately 20 cm above the soil surface</tissue>
    </source>
</reference>
<evidence type="ECO:0000256" key="1">
    <source>
        <dbReference type="SAM" id="MobiDB-lite"/>
    </source>
</evidence>